<evidence type="ECO:0000313" key="1">
    <source>
        <dbReference type="EMBL" id="OCH98971.1"/>
    </source>
</evidence>
<dbReference type="EMBL" id="LYOZ01000003">
    <property type="protein sequence ID" value="OCH98971.1"/>
    <property type="molecule type" value="Genomic_DNA"/>
</dbReference>
<protein>
    <submittedName>
        <fullName evidence="1">Uncharacterized protein</fullName>
    </submittedName>
</protein>
<reference evidence="1 2" key="1">
    <citation type="submission" date="2016-05" db="EMBL/GenBank/DDBJ databases">
        <authorList>
            <person name="Prochazka B."/>
            <person name="Indra A."/>
            <person name="Hasenberger P."/>
            <person name="Blaschitz M."/>
            <person name="Wagner L."/>
            <person name="Wewalka G."/>
            <person name="Sorschag S."/>
            <person name="Schmid D."/>
            <person name="Ruppitsch W."/>
        </authorList>
    </citation>
    <scope>NUCLEOTIDE SEQUENCE [LARGE SCALE GENOMIC DNA]</scope>
    <source>
        <strain evidence="1 2">974010_12</strain>
    </source>
</reference>
<dbReference type="Proteomes" id="UP000093336">
    <property type="component" value="Unassembled WGS sequence"/>
</dbReference>
<sequence length="125" mass="14218">MKIFRLKSCGKKFRDIIVGACLLVDQPLPTVIKKFINQQMQTDSAYSVKAKKTYYQFSRNRLKLPPEQMEVLANFGLHCLPLIIDTARVSPNLERFGLLKRTRSLDDLADIESNKSAKFSDPGTP</sequence>
<comment type="caution">
    <text evidence="1">The sequence shown here is derived from an EMBL/GenBank/DDBJ whole genome shotgun (WGS) entry which is preliminary data.</text>
</comment>
<accession>A0ABX2Y162</accession>
<proteinExistence type="predicted"/>
<evidence type="ECO:0000313" key="2">
    <source>
        <dbReference type="Proteomes" id="UP000093336"/>
    </source>
</evidence>
<gene>
    <name evidence="1" type="ORF">A8135_09450</name>
</gene>
<dbReference type="RefSeq" id="WP_065620416.1">
    <property type="nucleotide sequence ID" value="NZ_LYOZ01000003.1"/>
</dbReference>
<name>A0ABX2Y162_9GAMM</name>
<keyword evidence="2" id="KW-1185">Reference proteome</keyword>
<organism evidence="1 2">
    <name type="scientific">Legionella jamestowniensis</name>
    <dbReference type="NCBI Taxonomy" id="455"/>
    <lineage>
        <taxon>Bacteria</taxon>
        <taxon>Pseudomonadati</taxon>
        <taxon>Pseudomonadota</taxon>
        <taxon>Gammaproteobacteria</taxon>
        <taxon>Legionellales</taxon>
        <taxon>Legionellaceae</taxon>
        <taxon>Legionella</taxon>
    </lineage>
</organism>